<comment type="catalytic activity">
    <reaction evidence="1 9">
        <text>Endohydrolysis of (1-&gt;4)-beta-D-glucosidic linkages in cellulose, lichenin and cereal beta-D-glucans.</text>
        <dbReference type="EC" id="3.2.1.4"/>
    </reaction>
</comment>
<evidence type="ECO:0000313" key="14">
    <source>
        <dbReference type="Proteomes" id="UP000663828"/>
    </source>
</evidence>
<evidence type="ECO:0000256" key="5">
    <source>
        <dbReference type="ARBA" id="ARBA00023001"/>
    </source>
</evidence>
<feature type="active site" description="Nucleophile" evidence="9">
    <location>
        <position position="125"/>
    </location>
</feature>
<dbReference type="PANTHER" id="PTHR39730">
    <property type="entry name" value="ENDOGLUCANASE 1"/>
    <property type="match status" value="1"/>
</dbReference>
<dbReference type="PANTHER" id="PTHR39730:SF1">
    <property type="entry name" value="ENDOGLUCANASE 1"/>
    <property type="match status" value="1"/>
</dbReference>
<comment type="similarity">
    <text evidence="2">Belongs to the glycosyl hydrolase 45 (cellulase K) family.</text>
</comment>
<dbReference type="GO" id="GO:0008810">
    <property type="term" value="F:cellulase activity"/>
    <property type="evidence" value="ECO:0007669"/>
    <property type="project" value="UniProtKB-EC"/>
</dbReference>
<proteinExistence type="inferred from homology"/>
<keyword evidence="14" id="KW-1185">Reference proteome</keyword>
<evidence type="ECO:0000256" key="9">
    <source>
        <dbReference type="PROSITE-ProRule" id="PRU10069"/>
    </source>
</evidence>
<dbReference type="InterPro" id="IPR036908">
    <property type="entry name" value="RlpA-like_sf"/>
</dbReference>
<dbReference type="InterPro" id="IPR052288">
    <property type="entry name" value="GH45_Enzymes"/>
</dbReference>
<dbReference type="Proteomes" id="UP000663828">
    <property type="component" value="Unassembled WGS sequence"/>
</dbReference>
<accession>A0A816AYJ8</accession>
<keyword evidence="10" id="KW-0812">Transmembrane</keyword>
<name>A0A816AYJ8_ADIRI</name>
<evidence type="ECO:0000256" key="2">
    <source>
        <dbReference type="ARBA" id="ARBA00007793"/>
    </source>
</evidence>
<dbReference type="AlphaFoldDB" id="A0A816AYJ8"/>
<dbReference type="Gene3D" id="2.40.40.10">
    <property type="entry name" value="RlpA-like domain"/>
    <property type="match status" value="1"/>
</dbReference>
<sequence length="323" mass="35055">MGKSLASYILCIYLIINYLLTVAKANINWNGNNWAMGCDFYRNDLCNARIPSEQCGGHCSRTPGCTHFAWNRYNGGTCWMKRGSVTKNNAFKTSDPTMVCGVIIESNGGGHNGGGQAGTTTRYWDCCKPSCSWPGKVSGSNTQVRTCSWGGYNVLYNPNAVSGCDGGHAFACNNQMPWAVNDQLAYGFAAATIPGMNEQSRCCACYKLDFTSGPVTGKSMIVQITNSGSDVHANQFDLQIPGGGVGMFNGCSRQWGAGPNGWGQRYGGVSSREECYALPQAIRDGCFFRFDWFKGADNPNMVYSKVKCPQELINVSGCKRNDE</sequence>
<dbReference type="EMBL" id="CAJNOR010006798">
    <property type="protein sequence ID" value="CAF1603790.1"/>
    <property type="molecule type" value="Genomic_DNA"/>
</dbReference>
<dbReference type="GO" id="GO:0030245">
    <property type="term" value="P:cellulose catabolic process"/>
    <property type="evidence" value="ECO:0007669"/>
    <property type="project" value="UniProtKB-KW"/>
</dbReference>
<evidence type="ECO:0000256" key="10">
    <source>
        <dbReference type="SAM" id="Phobius"/>
    </source>
</evidence>
<keyword evidence="6" id="KW-0119">Carbohydrate metabolism</keyword>
<keyword evidence="8" id="KW-0624">Polysaccharide degradation</keyword>
<evidence type="ECO:0000256" key="3">
    <source>
        <dbReference type="ARBA" id="ARBA00012601"/>
    </source>
</evidence>
<dbReference type="Gene3D" id="3.50.4.10">
    <property type="entry name" value="Hepatocyte Growth Factor"/>
    <property type="match status" value="1"/>
</dbReference>
<organism evidence="13 14">
    <name type="scientific">Adineta ricciae</name>
    <name type="common">Rotifer</name>
    <dbReference type="NCBI Taxonomy" id="249248"/>
    <lineage>
        <taxon>Eukaryota</taxon>
        <taxon>Metazoa</taxon>
        <taxon>Spiralia</taxon>
        <taxon>Gnathifera</taxon>
        <taxon>Rotifera</taxon>
        <taxon>Eurotatoria</taxon>
        <taxon>Bdelloidea</taxon>
        <taxon>Adinetida</taxon>
        <taxon>Adinetidae</taxon>
        <taxon>Adineta</taxon>
    </lineage>
</organism>
<dbReference type="InterPro" id="IPR000334">
    <property type="entry name" value="Glyco_hydro_45"/>
</dbReference>
<reference evidence="13" key="1">
    <citation type="submission" date="2021-02" db="EMBL/GenBank/DDBJ databases">
        <authorList>
            <person name="Nowell W R."/>
        </authorList>
    </citation>
    <scope>NUCLEOTIDE SEQUENCE</scope>
</reference>
<keyword evidence="7" id="KW-0326">Glycosidase</keyword>
<keyword evidence="4" id="KW-0378">Hydrolase</keyword>
<dbReference type="EC" id="3.2.1.4" evidence="3 9"/>
<evidence type="ECO:0000256" key="7">
    <source>
        <dbReference type="ARBA" id="ARBA00023295"/>
    </source>
</evidence>
<dbReference type="SUPFAM" id="SSF50685">
    <property type="entry name" value="Barwin-like endoglucanases"/>
    <property type="match status" value="1"/>
</dbReference>
<evidence type="ECO:0000256" key="1">
    <source>
        <dbReference type="ARBA" id="ARBA00000966"/>
    </source>
</evidence>
<evidence type="ECO:0000259" key="11">
    <source>
        <dbReference type="PROSITE" id="PS01140"/>
    </source>
</evidence>
<gene>
    <name evidence="12" type="ORF">EDS130_LOCUS22753</name>
    <name evidence="13" type="ORF">XAT740_LOCUS48023</name>
</gene>
<dbReference type="Pfam" id="PF02015">
    <property type="entry name" value="Glyco_hydro_45"/>
    <property type="match status" value="1"/>
</dbReference>
<feature type="domain" description="Glycosyl hydrolases family 45 active site" evidence="11">
    <location>
        <begin position="120"/>
        <end position="131"/>
    </location>
</feature>
<dbReference type="Proteomes" id="UP000663852">
    <property type="component" value="Unassembled WGS sequence"/>
</dbReference>
<keyword evidence="10" id="KW-1133">Transmembrane helix</keyword>
<evidence type="ECO:0000313" key="13">
    <source>
        <dbReference type="EMBL" id="CAF1603790.1"/>
    </source>
</evidence>
<evidence type="ECO:0000256" key="6">
    <source>
        <dbReference type="ARBA" id="ARBA00023277"/>
    </source>
</evidence>
<evidence type="ECO:0000256" key="4">
    <source>
        <dbReference type="ARBA" id="ARBA00022801"/>
    </source>
</evidence>
<keyword evidence="5" id="KW-0136">Cellulose degradation</keyword>
<dbReference type="EMBL" id="CAJNOJ010000121">
    <property type="protein sequence ID" value="CAF1153706.1"/>
    <property type="molecule type" value="Genomic_DNA"/>
</dbReference>
<keyword evidence="10" id="KW-0472">Membrane</keyword>
<evidence type="ECO:0000256" key="8">
    <source>
        <dbReference type="ARBA" id="ARBA00023326"/>
    </source>
</evidence>
<comment type="caution">
    <text evidence="13">The sequence shown here is derived from an EMBL/GenBank/DDBJ whole genome shotgun (WGS) entry which is preliminary data.</text>
</comment>
<dbReference type="PROSITE" id="PS01140">
    <property type="entry name" value="GLYCOSYL_HYDROL_F45"/>
    <property type="match status" value="1"/>
</dbReference>
<feature type="transmembrane region" description="Helical" evidence="10">
    <location>
        <begin position="6"/>
        <end position="27"/>
    </location>
</feature>
<evidence type="ECO:0000313" key="12">
    <source>
        <dbReference type="EMBL" id="CAF1153706.1"/>
    </source>
</evidence>
<protein>
    <recommendedName>
        <fullName evidence="3 9">Cellulase</fullName>
        <ecNumber evidence="3 9">3.2.1.4</ecNumber>
    </recommendedName>
</protein>
<dbReference type="OrthoDB" id="10035502at2759"/>